<evidence type="ECO:0000259" key="6">
    <source>
        <dbReference type="PROSITE" id="PS50888"/>
    </source>
</evidence>
<keyword evidence="5" id="KW-0539">Nucleus</keyword>
<dbReference type="InterPro" id="IPR011598">
    <property type="entry name" value="bHLH_dom"/>
</dbReference>
<keyword evidence="3" id="KW-0238">DNA-binding</keyword>
<dbReference type="InterPro" id="IPR045843">
    <property type="entry name" value="IND-like"/>
</dbReference>
<dbReference type="InterPro" id="IPR036638">
    <property type="entry name" value="HLH_DNA-bd_sf"/>
</dbReference>
<evidence type="ECO:0000256" key="1">
    <source>
        <dbReference type="ARBA" id="ARBA00004123"/>
    </source>
</evidence>
<dbReference type="Pfam" id="PF00010">
    <property type="entry name" value="HLH"/>
    <property type="match status" value="1"/>
</dbReference>
<feature type="domain" description="BHLH" evidence="6">
    <location>
        <begin position="158"/>
        <end position="207"/>
    </location>
</feature>
<evidence type="ECO:0000313" key="7">
    <source>
        <dbReference type="EMBL" id="KZV21671.1"/>
    </source>
</evidence>
<dbReference type="EMBL" id="KV014879">
    <property type="protein sequence ID" value="KZV21671.1"/>
    <property type="molecule type" value="Genomic_DNA"/>
</dbReference>
<name>A0A2Z7AIR1_9LAMI</name>
<dbReference type="CDD" id="cd11393">
    <property type="entry name" value="bHLH_AtbHLH_like"/>
    <property type="match status" value="1"/>
</dbReference>
<dbReference type="GO" id="GO:0005634">
    <property type="term" value="C:nucleus"/>
    <property type="evidence" value="ECO:0007669"/>
    <property type="project" value="UniProtKB-SubCell"/>
</dbReference>
<evidence type="ECO:0000313" key="8">
    <source>
        <dbReference type="Proteomes" id="UP000250235"/>
    </source>
</evidence>
<dbReference type="SMART" id="SM00353">
    <property type="entry name" value="HLH"/>
    <property type="match status" value="1"/>
</dbReference>
<dbReference type="AlphaFoldDB" id="A0A2Z7AIR1"/>
<dbReference type="Proteomes" id="UP000250235">
    <property type="component" value="Unassembled WGS sequence"/>
</dbReference>
<organism evidence="7 8">
    <name type="scientific">Dorcoceras hygrometricum</name>
    <dbReference type="NCBI Taxonomy" id="472368"/>
    <lineage>
        <taxon>Eukaryota</taxon>
        <taxon>Viridiplantae</taxon>
        <taxon>Streptophyta</taxon>
        <taxon>Embryophyta</taxon>
        <taxon>Tracheophyta</taxon>
        <taxon>Spermatophyta</taxon>
        <taxon>Magnoliopsida</taxon>
        <taxon>eudicotyledons</taxon>
        <taxon>Gunneridae</taxon>
        <taxon>Pentapetalae</taxon>
        <taxon>asterids</taxon>
        <taxon>lamiids</taxon>
        <taxon>Lamiales</taxon>
        <taxon>Gesneriaceae</taxon>
        <taxon>Didymocarpoideae</taxon>
        <taxon>Trichosporeae</taxon>
        <taxon>Loxocarpinae</taxon>
        <taxon>Dorcoceras</taxon>
    </lineage>
</organism>
<keyword evidence="8" id="KW-1185">Reference proteome</keyword>
<dbReference type="InterPro" id="IPR045239">
    <property type="entry name" value="bHLH95_bHLH"/>
</dbReference>
<keyword evidence="4" id="KW-0804">Transcription</keyword>
<evidence type="ECO:0000256" key="4">
    <source>
        <dbReference type="ARBA" id="ARBA00023163"/>
    </source>
</evidence>
<dbReference type="PANTHER" id="PTHR16223:SF49">
    <property type="entry name" value="TRANSCRIPTION FACTOR BHLH52-RELATED"/>
    <property type="match status" value="1"/>
</dbReference>
<dbReference type="SUPFAM" id="SSF47459">
    <property type="entry name" value="HLH, helix-loop-helix DNA-binding domain"/>
    <property type="match status" value="1"/>
</dbReference>
<reference evidence="7 8" key="1">
    <citation type="journal article" date="2015" name="Proc. Natl. Acad. Sci. U.S.A.">
        <title>The resurrection genome of Boea hygrometrica: A blueprint for survival of dehydration.</title>
        <authorList>
            <person name="Xiao L."/>
            <person name="Yang G."/>
            <person name="Zhang L."/>
            <person name="Yang X."/>
            <person name="Zhao S."/>
            <person name="Ji Z."/>
            <person name="Zhou Q."/>
            <person name="Hu M."/>
            <person name="Wang Y."/>
            <person name="Chen M."/>
            <person name="Xu Y."/>
            <person name="Jin H."/>
            <person name="Xiao X."/>
            <person name="Hu G."/>
            <person name="Bao F."/>
            <person name="Hu Y."/>
            <person name="Wan P."/>
            <person name="Li L."/>
            <person name="Deng X."/>
            <person name="Kuang T."/>
            <person name="Xiang C."/>
            <person name="Zhu J.K."/>
            <person name="Oliver M.J."/>
            <person name="He Y."/>
        </authorList>
    </citation>
    <scope>NUCLEOTIDE SEQUENCE [LARGE SCALE GENOMIC DNA]</scope>
    <source>
        <strain evidence="8">cv. XS01</strain>
    </source>
</reference>
<dbReference type="GO" id="GO:0000981">
    <property type="term" value="F:DNA-binding transcription factor activity, RNA polymerase II-specific"/>
    <property type="evidence" value="ECO:0007669"/>
    <property type="project" value="TreeGrafter"/>
</dbReference>
<evidence type="ECO:0000256" key="5">
    <source>
        <dbReference type="ARBA" id="ARBA00023242"/>
    </source>
</evidence>
<dbReference type="OrthoDB" id="1921534at2759"/>
<proteinExistence type="predicted"/>
<dbReference type="Gene3D" id="4.10.280.10">
    <property type="entry name" value="Helix-loop-helix DNA-binding domain"/>
    <property type="match status" value="1"/>
</dbReference>
<sequence>MALSYYSNWDACQHEFSSGAHTQTNEQLCWELQDFSHNLALADNSFNCVEHVFDPNSLFYSLENYDPLIPHLLGTPTSDDLYLSNCASITQARPSEEYDPLMYCPKRQKAAYIDYEEIYPGAIYGLNSQEEVMHMLPDFPSGPPVYSGGIRCESSRKKSLSSQSIAARQRRRKITDKTQELGKLIPGGHKMNTAEMFHAAYKYIKFLQAQVGILQSMETSDHKQMELQEYLHGLLESPVVQEKLYSMEKCLVPQNIGCNQICSLRAESIN</sequence>
<evidence type="ECO:0000256" key="2">
    <source>
        <dbReference type="ARBA" id="ARBA00023015"/>
    </source>
</evidence>
<dbReference type="GO" id="GO:0046983">
    <property type="term" value="F:protein dimerization activity"/>
    <property type="evidence" value="ECO:0007669"/>
    <property type="project" value="InterPro"/>
</dbReference>
<protein>
    <recommendedName>
        <fullName evidence="6">BHLH domain-containing protein</fullName>
    </recommendedName>
</protein>
<comment type="subcellular location">
    <subcellularLocation>
        <location evidence="1">Nucleus</location>
    </subcellularLocation>
</comment>
<evidence type="ECO:0000256" key="3">
    <source>
        <dbReference type="ARBA" id="ARBA00023125"/>
    </source>
</evidence>
<keyword evidence="2" id="KW-0805">Transcription regulation</keyword>
<gene>
    <name evidence="7" type="ORF">F511_16377</name>
</gene>
<dbReference type="PROSITE" id="PS50888">
    <property type="entry name" value="BHLH"/>
    <property type="match status" value="1"/>
</dbReference>
<dbReference type="PANTHER" id="PTHR16223">
    <property type="entry name" value="TRANSCRIPTION FACTOR BHLH83-RELATED"/>
    <property type="match status" value="1"/>
</dbReference>
<accession>A0A2Z7AIR1</accession>
<dbReference type="GO" id="GO:0000978">
    <property type="term" value="F:RNA polymerase II cis-regulatory region sequence-specific DNA binding"/>
    <property type="evidence" value="ECO:0007669"/>
    <property type="project" value="TreeGrafter"/>
</dbReference>